<gene>
    <name evidence="1" type="ORF">ALC62_03601</name>
</gene>
<name>A0A151IL36_9HYME</name>
<keyword evidence="2" id="KW-1185">Reference proteome</keyword>
<evidence type="ECO:0000313" key="1">
    <source>
        <dbReference type="EMBL" id="KYN05467.1"/>
    </source>
</evidence>
<protein>
    <submittedName>
        <fullName evidence="1">Uncharacterized protein</fullName>
    </submittedName>
</protein>
<dbReference type="EMBL" id="KQ977136">
    <property type="protein sequence ID" value="KYN05467.1"/>
    <property type="molecule type" value="Genomic_DNA"/>
</dbReference>
<reference evidence="1 2" key="1">
    <citation type="submission" date="2016-03" db="EMBL/GenBank/DDBJ databases">
        <title>Cyphomyrmex costatus WGS genome.</title>
        <authorList>
            <person name="Nygaard S."/>
            <person name="Hu H."/>
            <person name="Boomsma J."/>
            <person name="Zhang G."/>
        </authorList>
    </citation>
    <scope>NUCLEOTIDE SEQUENCE [LARGE SCALE GENOMIC DNA]</scope>
    <source>
        <strain evidence="1">MS0001</strain>
        <tissue evidence="1">Whole body</tissue>
    </source>
</reference>
<organism evidence="1 2">
    <name type="scientific">Cyphomyrmex costatus</name>
    <dbReference type="NCBI Taxonomy" id="456900"/>
    <lineage>
        <taxon>Eukaryota</taxon>
        <taxon>Metazoa</taxon>
        <taxon>Ecdysozoa</taxon>
        <taxon>Arthropoda</taxon>
        <taxon>Hexapoda</taxon>
        <taxon>Insecta</taxon>
        <taxon>Pterygota</taxon>
        <taxon>Neoptera</taxon>
        <taxon>Endopterygota</taxon>
        <taxon>Hymenoptera</taxon>
        <taxon>Apocrita</taxon>
        <taxon>Aculeata</taxon>
        <taxon>Formicoidea</taxon>
        <taxon>Formicidae</taxon>
        <taxon>Myrmicinae</taxon>
        <taxon>Cyphomyrmex</taxon>
    </lineage>
</organism>
<dbReference type="Proteomes" id="UP000078542">
    <property type="component" value="Unassembled WGS sequence"/>
</dbReference>
<sequence length="331" mass="37645">MHTPTFVDLQGFVVNGRFVVKEAAVLTRGTVLAHYVFTSPVPWRSLTGSDRSCASWLIACHHGLRWTDGTTPYCEAKRLITSAVCGEEDAAVYVKGLEKRTWLRDLLLDDERVHIETLDAVYEDTLSLADIDAADTTRCVHHATNCALQNVFKLYNWWTKRRAVRILSRRYDLTATGYKFLEIGVNVGPPSYVEIVLGDHQGRELPMSLETWKGLYEQRLNIYKLLRNEHKDNFVTVGPITATIYAHTDLTLVRLESPTVHVTMIESTLRRMFDLDGCIDVTFERLSRLVDTVDVKYTRFANVANAISASEVFDKRQLVDCELLALVFNAR</sequence>
<dbReference type="AlphaFoldDB" id="A0A151IL36"/>
<proteinExistence type="predicted"/>
<evidence type="ECO:0000313" key="2">
    <source>
        <dbReference type="Proteomes" id="UP000078542"/>
    </source>
</evidence>
<accession>A0A151IL36</accession>